<sequence length="245" mass="28267">MQATRKRLREEQIKQASTRYSSPRTLGKAVAKVKRNLPASPTKAFEVAKKIAAEFQVAESEKNDSPEAVPRKLMDDLLCEQRTIKNFNRDDISRQMPGMKNVKTIKSNTGTKSRIQKRAMIMSIHEAFKRFKGTYPETSLDKTVFYKERRGHILPINSTPHNVYVCIAHSNYNNLLHAISKHATDFPKTHQDFLKKSHVVYRMKIACPTVVMYAKNPFGYSTLDSNPTINWKAWIFQNQRPKHCN</sequence>
<reference evidence="2" key="1">
    <citation type="submission" date="2021-04" db="EMBL/GenBank/DDBJ databases">
        <authorList>
            <person name="Tunstrom K."/>
        </authorList>
    </citation>
    <scope>NUCLEOTIDE SEQUENCE</scope>
</reference>
<feature type="region of interest" description="Disordered" evidence="1">
    <location>
        <begin position="1"/>
        <end position="24"/>
    </location>
</feature>
<comment type="caution">
    <text evidence="2">The sequence shown here is derived from an EMBL/GenBank/DDBJ whole genome shotgun (WGS) entry which is preliminary data.</text>
</comment>
<accession>A0A8S3Y1P2</accession>
<dbReference type="AlphaFoldDB" id="A0A8S3Y1P2"/>
<dbReference type="EMBL" id="CAJQZP010001441">
    <property type="protein sequence ID" value="CAG5046355.1"/>
    <property type="molecule type" value="Genomic_DNA"/>
</dbReference>
<proteinExistence type="predicted"/>
<name>A0A8S3Y1P2_PARAO</name>
<evidence type="ECO:0000313" key="3">
    <source>
        <dbReference type="Proteomes" id="UP000691718"/>
    </source>
</evidence>
<gene>
    <name evidence="2" type="ORF">PAPOLLO_LOCUS23561</name>
</gene>
<dbReference type="OrthoDB" id="10062343at2759"/>
<organism evidence="2 3">
    <name type="scientific">Parnassius apollo</name>
    <name type="common">Apollo butterfly</name>
    <name type="synonym">Papilio apollo</name>
    <dbReference type="NCBI Taxonomy" id="110799"/>
    <lineage>
        <taxon>Eukaryota</taxon>
        <taxon>Metazoa</taxon>
        <taxon>Ecdysozoa</taxon>
        <taxon>Arthropoda</taxon>
        <taxon>Hexapoda</taxon>
        <taxon>Insecta</taxon>
        <taxon>Pterygota</taxon>
        <taxon>Neoptera</taxon>
        <taxon>Endopterygota</taxon>
        <taxon>Lepidoptera</taxon>
        <taxon>Glossata</taxon>
        <taxon>Ditrysia</taxon>
        <taxon>Papilionoidea</taxon>
        <taxon>Papilionidae</taxon>
        <taxon>Parnassiinae</taxon>
        <taxon>Parnassini</taxon>
        <taxon>Parnassius</taxon>
        <taxon>Parnassius</taxon>
    </lineage>
</organism>
<dbReference type="Proteomes" id="UP000691718">
    <property type="component" value="Unassembled WGS sequence"/>
</dbReference>
<keyword evidence="3" id="KW-1185">Reference proteome</keyword>
<protein>
    <submittedName>
        <fullName evidence="2">(apollo) hypothetical protein</fullName>
    </submittedName>
</protein>
<evidence type="ECO:0000313" key="2">
    <source>
        <dbReference type="EMBL" id="CAG5046355.1"/>
    </source>
</evidence>
<evidence type="ECO:0000256" key="1">
    <source>
        <dbReference type="SAM" id="MobiDB-lite"/>
    </source>
</evidence>
<feature type="compositionally biased region" description="Polar residues" evidence="1">
    <location>
        <begin position="14"/>
        <end position="24"/>
    </location>
</feature>